<organism evidence="1 2">
    <name type="scientific">Mycolicibacterium parafortuitum</name>
    <name type="common">Mycobacterium parafortuitum</name>
    <dbReference type="NCBI Taxonomy" id="39692"/>
    <lineage>
        <taxon>Bacteria</taxon>
        <taxon>Bacillati</taxon>
        <taxon>Actinomycetota</taxon>
        <taxon>Actinomycetes</taxon>
        <taxon>Mycobacteriales</taxon>
        <taxon>Mycobacteriaceae</taxon>
        <taxon>Mycolicibacterium</taxon>
    </lineage>
</organism>
<evidence type="ECO:0000313" key="2">
    <source>
        <dbReference type="Proteomes" id="UP001289645"/>
    </source>
</evidence>
<comment type="caution">
    <text evidence="1">The sequence shown here is derived from an EMBL/GenBank/DDBJ whole genome shotgun (WGS) entry which is preliminary data.</text>
</comment>
<proteinExistence type="predicted"/>
<dbReference type="EMBL" id="JAOXLN010000006">
    <property type="protein sequence ID" value="MDZ5085238.1"/>
    <property type="molecule type" value="Genomic_DNA"/>
</dbReference>
<keyword evidence="2" id="KW-1185">Reference proteome</keyword>
<protein>
    <submittedName>
        <fullName evidence="1">DUF4011 domain-containing protein</fullName>
    </submittedName>
</protein>
<name>A0ACC6ME72_MYCPF</name>
<accession>A0ACC6ME72</accession>
<gene>
    <name evidence="1" type="ORF">OHX15_07545</name>
</gene>
<dbReference type="Proteomes" id="UP001289645">
    <property type="component" value="Unassembled WGS sequence"/>
</dbReference>
<sequence>MSDNDIWPAHVVERHGLRIDLYAQPAVNLALVHNRVPLVTEIAVTNVSDVPVSGLHLSVRLHGSDGELAPEWTRSLTEDLQPGITRAWNDLDDVIPDLEHLKLLNESYPGAIVVSAEQRFKDDVVSRIPLQVLAHNEWFNAPIFYDSLAAFVQPNTRAVRKILEEASDILQKQTSSGSLDAYQRGPERAALIAAAVYEALRARGIRYISPPASFENTGQKVRTTAQVLDERFGTCIDLAVTYAACIEQTGLHPLIWLVDGHAFTGFMLNEESLAHTSLTETNTLVNLFESHKAIAVEALYYEQGPEGAFRNAVDAARRHFANPATLRAVIDVSTARRDGVRPLPTAFEDTPEEVKVEQATSTTALLDLPPELKGRATGDAVLDIADISPARVKKWKRSLLDLSTRNRLLNLRQSAQVVDLVVPAQGLAMLDDLVHDGKRVSLAAHNDLSSIYRLQGARTAQDIDPASLLETLQQDKTAFVAVGEEAYARRFKRLQRDARTLLEETGASNLYLTFGSLVHTTSTGAEARAPLFLLPVQLVGGTGNSAFEILIDSTNVATSNHCLVEWLRLKHNVNIPALSSPPLDDSGIDIDAALVAIRTGLVENRLPFRIDETAVLAICQFGTFGMWKDLSDSWDILSQSPLVDHLTHRPGESFVDGASEAVDLDGIEVDETAEPTPIHADGSQLRAVELSAQGRTFVLEGPPGTGKSQTITNLIARNLSAGRSVLFVAEKQAALEVVKKRLDAIGLKPFTLDLHGRNQSVVEVRNQLRESIELRADYNERVWDARLADFRSKHAPLAEYPERIHSRNVLGDSLWTACEAVLSLGSGSSALISDVHPATTTPEQFTVNRDALRLFTRTVRPGDCRPNNPWSLAGDPQDDDSIRVAARELDAAFKALQSNATALDVLTSCGSAEDVTPLLERATRELTAPSVPNEEWRRFATADWARFIAGLLTQTAQLQTTWAGLISTFNPVFLARGDHAALVQQASEVPRGLFGRKKREEQFARSLAAVVLPNVMLTAEEAIPLLSSVPSARDHSAHVEAQMRQALGPLAPAAWDSLSPAAIPDLQHHLDYIRSSIEFLQRYPLQWGILRSGVRVDQSVIDVLTRALRAWDGWTRALGAGATSTVAWQGSSTWLEAWARDHESWIAELDEHGPDLPRRIARASAALAPLRQPGLEGFVAGLLDGSIAASHAEFEYLAGTAQASMRERLKAHHLDGFDPHVRSGETADFNDVATAVRREQSTALPARIMRHRNFRVGELKGKIGELRRQLDLRRKGKSVRRLMEDYGSEIISATPCFFVSPASLAQFVPPDSVTFDLVVFDEASQITVAQAIGALGRGRSAIVVGDSQQMPPTAFGQVTTNRDDEDDADDEVVPEDLDSILTECVESSVPRIWLSWHYRSRDESLIAFSNEKYYDGKLASLPAPGGNPATGLELRRVEGHFNREEKKRDFRTNRVEAEAIVAEIRSLVRAPSGTQQSIGVVTFNRQQQELILDLLEATGDPQIIHLLKPDTENGIFVKNLENVQGDERDVILFSTAFSKRPGDGTMPLNFGPLTRFGGEKRLNVAVTRARAKVIVFCSFDPSDIELSRTRSVGMAHLKAYLEAAADASGHGGVTSVASLQQAEKIQETITAALRERGLDVVADYGLSEFVVDIAVREPQSPHWQVAVMLDGPRWARRTTVADRELTPSLLDSMMGWASCERIWLPEWIRDRDSVVNRICSAVEQAKAAEVKRAEEEAALLEEKQPVEEADLPDIPPIEAPAARIDPGSRTDEPQPLNDPVEVDVATPVAHVARSNTAISPTASRGTQVPYVAAPTTPVGSRDELDRPQWESVRTRIQDAVRESIEIEGPIALNRLIRNVVHRFGFDRAAAKRQEVVRQFVPADLIHEDELGCFVWPSDLDRHAWTGFRTTPSGFVRPLDEIAGEEIINALVHAARNGVYDREQLMRDTLVYFDQSRLTKQSADRLELCIAKAERLGKLVRRGAGYVSAT</sequence>
<evidence type="ECO:0000313" key="1">
    <source>
        <dbReference type="EMBL" id="MDZ5085238.1"/>
    </source>
</evidence>
<reference evidence="1 2" key="1">
    <citation type="journal article" date="2021" name="Chemosphere">
        <title>Bioballs carrying a syntrophic Rhodococcus and Mycolicibacterium consortium for simultaneous sorption and biodegradation of fuel oil in contaminated freshwater.</title>
        <authorList>
            <person name="Naloka K."/>
            <person name="Polrit D."/>
            <person name="Muangchinda C."/>
            <person name="Thoetkiattikul H."/>
            <person name="Pinyakong O."/>
        </authorList>
    </citation>
    <scope>NUCLEOTIDE SEQUENCE [LARGE SCALE GENOMIC DNA]</scope>
    <source>
        <strain evidence="1 2">J101</strain>
    </source>
</reference>